<feature type="compositionally biased region" description="Low complexity" evidence="1">
    <location>
        <begin position="40"/>
        <end position="68"/>
    </location>
</feature>
<evidence type="ECO:0000256" key="1">
    <source>
        <dbReference type="SAM" id="MobiDB-lite"/>
    </source>
</evidence>
<reference evidence="3" key="2">
    <citation type="submission" date="2020-10" db="UniProtKB">
        <authorList>
            <consortium name="WormBaseParasite"/>
        </authorList>
    </citation>
    <scope>IDENTIFICATION</scope>
</reference>
<dbReference type="WBParaSite" id="Pan_g3893.t1">
    <property type="protein sequence ID" value="Pan_g3893.t1"/>
    <property type="gene ID" value="Pan_g3893"/>
</dbReference>
<feature type="compositionally biased region" description="Polar residues" evidence="1">
    <location>
        <begin position="96"/>
        <end position="113"/>
    </location>
</feature>
<feature type="region of interest" description="Disordered" evidence="1">
    <location>
        <begin position="96"/>
        <end position="149"/>
    </location>
</feature>
<name>A0A7E4VYB9_PANRE</name>
<organism evidence="2 3">
    <name type="scientific">Panagrellus redivivus</name>
    <name type="common">Microworm</name>
    <dbReference type="NCBI Taxonomy" id="6233"/>
    <lineage>
        <taxon>Eukaryota</taxon>
        <taxon>Metazoa</taxon>
        <taxon>Ecdysozoa</taxon>
        <taxon>Nematoda</taxon>
        <taxon>Chromadorea</taxon>
        <taxon>Rhabditida</taxon>
        <taxon>Tylenchina</taxon>
        <taxon>Panagrolaimomorpha</taxon>
        <taxon>Panagrolaimoidea</taxon>
        <taxon>Panagrolaimidae</taxon>
        <taxon>Panagrellus</taxon>
    </lineage>
</organism>
<feature type="region of interest" description="Disordered" evidence="1">
    <location>
        <begin position="28"/>
        <end position="77"/>
    </location>
</feature>
<evidence type="ECO:0000313" key="3">
    <source>
        <dbReference type="WBParaSite" id="Pan_g3893.t1"/>
    </source>
</evidence>
<dbReference type="AlphaFoldDB" id="A0A7E4VYB9"/>
<reference evidence="2" key="1">
    <citation type="journal article" date="2013" name="Genetics">
        <title>The draft genome and transcriptome of Panagrellus redivivus are shaped by the harsh demands of a free-living lifestyle.</title>
        <authorList>
            <person name="Srinivasan J."/>
            <person name="Dillman A.R."/>
            <person name="Macchietto M.G."/>
            <person name="Heikkinen L."/>
            <person name="Lakso M."/>
            <person name="Fracchia K.M."/>
            <person name="Antoshechkin I."/>
            <person name="Mortazavi A."/>
            <person name="Wong G."/>
            <person name="Sternberg P.W."/>
        </authorList>
    </citation>
    <scope>NUCLEOTIDE SEQUENCE [LARGE SCALE GENOMIC DNA]</scope>
    <source>
        <strain evidence="2">MT8872</strain>
    </source>
</reference>
<keyword evidence="2" id="KW-1185">Reference proteome</keyword>
<dbReference type="Proteomes" id="UP000492821">
    <property type="component" value="Unassembled WGS sequence"/>
</dbReference>
<feature type="compositionally biased region" description="Polar residues" evidence="1">
    <location>
        <begin position="123"/>
        <end position="134"/>
    </location>
</feature>
<sequence length="229" mass="24095">MREIPKHGKRRQSIVSLGVGQLLRPTLAPSTAFSTDESSRSPLTPSTPRSPRYLPMSASRAAALRSSSNTPVTPRAFASRPGAAHFLSAPETTMATSLPQSWTPPQQKSSTAAIDNDPPSASKRPQGSITTQMPAISGGGHVPERVGSAGSSRADLIGAMGLPSTTGNLGASNPGMQPWPPSRRTSSIFNRRGTTAFHAMSGSVHDLGERSSSKLTLDEELYDLLFAYG</sequence>
<evidence type="ECO:0000313" key="2">
    <source>
        <dbReference type="Proteomes" id="UP000492821"/>
    </source>
</evidence>
<accession>A0A7E4VYB9</accession>
<protein>
    <submittedName>
        <fullName evidence="3">Uncharacterized protein</fullName>
    </submittedName>
</protein>
<proteinExistence type="predicted"/>